<reference evidence="1" key="1">
    <citation type="submission" date="2020-04" db="EMBL/GenBank/DDBJ databases">
        <authorList>
            <person name="Chiriac C."/>
            <person name="Salcher M."/>
            <person name="Ghai R."/>
            <person name="Kavagutti S V."/>
        </authorList>
    </citation>
    <scope>NUCLEOTIDE SEQUENCE</scope>
</reference>
<accession>A0A6J5L1S4</accession>
<protein>
    <submittedName>
        <fullName evidence="1">Uncharacterized protein</fullName>
    </submittedName>
</protein>
<sequence>MAKNLAKVLKADMPRLPLRKAAEELRKKGRGRDTMLAHITPQEAELLKSRGGRGTINPDTGLPEFDFWDTFTGFFTPDTSGYAPTVQQPEFTGYQDTGAQPNVQVAQDAPGGMTSGQQDLMSQDYMSQVASGYAAPGQEIWSGYTPSSTQFATTPASFSASAPVQAPTFAAPTADYQLTPQQQAEVQSDLEGQPIDLTTKAPSAGGINTPFGNIATKDLIAALGIGGLGANYLMAQGQGKKAAAQLQGAYNQAAAQEMQLAQPYMQQGGQQLSQALTGALSPAQQQQLQAAQAQAAQGTVGRGGAGAAQAGRSIEDLRQRLLANQQTMALQLLGAGTPLVNQAIRDQLAGTTTGINTNMQLSQQAGQAATGMLGMLASMYGRSA</sequence>
<proteinExistence type="predicted"/>
<name>A0A6J5L1S4_9CAUD</name>
<evidence type="ECO:0000313" key="1">
    <source>
        <dbReference type="EMBL" id="CAB4127565.1"/>
    </source>
</evidence>
<dbReference type="EMBL" id="LR796213">
    <property type="protein sequence ID" value="CAB4127565.1"/>
    <property type="molecule type" value="Genomic_DNA"/>
</dbReference>
<organism evidence="1">
    <name type="scientific">uncultured Caudovirales phage</name>
    <dbReference type="NCBI Taxonomy" id="2100421"/>
    <lineage>
        <taxon>Viruses</taxon>
        <taxon>Duplodnaviria</taxon>
        <taxon>Heunggongvirae</taxon>
        <taxon>Uroviricota</taxon>
        <taxon>Caudoviricetes</taxon>
        <taxon>Peduoviridae</taxon>
        <taxon>Maltschvirus</taxon>
        <taxon>Maltschvirus maltsch</taxon>
    </lineage>
</organism>
<gene>
    <name evidence="1" type="ORF">UFOVP95_20</name>
</gene>